<keyword evidence="3" id="KW-1185">Reference proteome</keyword>
<organism evidence="2 3">
    <name type="scientific">Streptomyces rectiviolaceus</name>
    <dbReference type="NCBI Taxonomy" id="332591"/>
    <lineage>
        <taxon>Bacteria</taxon>
        <taxon>Bacillati</taxon>
        <taxon>Actinomycetota</taxon>
        <taxon>Actinomycetes</taxon>
        <taxon>Kitasatosporales</taxon>
        <taxon>Streptomycetaceae</taxon>
        <taxon>Streptomyces</taxon>
    </lineage>
</organism>
<evidence type="ECO:0000313" key="3">
    <source>
        <dbReference type="Proteomes" id="UP001501637"/>
    </source>
</evidence>
<dbReference type="RefSeq" id="WP_344520895.1">
    <property type="nucleotide sequence ID" value="NZ_BAAAUG010000039.1"/>
</dbReference>
<evidence type="ECO:0000256" key="1">
    <source>
        <dbReference type="SAM" id="SignalP"/>
    </source>
</evidence>
<proteinExistence type="predicted"/>
<feature type="chain" id="PRO_5046413932" description="Secreted protein" evidence="1">
    <location>
        <begin position="28"/>
        <end position="71"/>
    </location>
</feature>
<dbReference type="EMBL" id="BAAAUG010000039">
    <property type="protein sequence ID" value="GAA3101805.1"/>
    <property type="molecule type" value="Genomic_DNA"/>
</dbReference>
<reference evidence="3" key="1">
    <citation type="journal article" date="2019" name="Int. J. Syst. Evol. Microbiol.">
        <title>The Global Catalogue of Microorganisms (GCM) 10K type strain sequencing project: providing services to taxonomists for standard genome sequencing and annotation.</title>
        <authorList>
            <consortium name="The Broad Institute Genomics Platform"/>
            <consortium name="The Broad Institute Genome Sequencing Center for Infectious Disease"/>
            <person name="Wu L."/>
            <person name="Ma J."/>
        </authorList>
    </citation>
    <scope>NUCLEOTIDE SEQUENCE [LARGE SCALE GENOMIC DNA]</scope>
    <source>
        <strain evidence="3">JCM 9092</strain>
    </source>
</reference>
<comment type="caution">
    <text evidence="2">The sequence shown here is derived from an EMBL/GenBank/DDBJ whole genome shotgun (WGS) entry which is preliminary data.</text>
</comment>
<accession>A0ABP6MFX3</accession>
<dbReference type="Proteomes" id="UP001501637">
    <property type="component" value="Unassembled WGS sequence"/>
</dbReference>
<feature type="signal peptide" evidence="1">
    <location>
        <begin position="1"/>
        <end position="27"/>
    </location>
</feature>
<gene>
    <name evidence="2" type="ORF">GCM10010449_26170</name>
</gene>
<protein>
    <recommendedName>
        <fullName evidence="4">Secreted protein</fullName>
    </recommendedName>
</protein>
<evidence type="ECO:0000313" key="2">
    <source>
        <dbReference type="EMBL" id="GAA3101805.1"/>
    </source>
</evidence>
<sequence>MRSRTFQRAVVLLVVVAALQGGASAMADEHKPSGKSAPTNPLQPFAQGASAFVSMAAPFVNAASDTVFPRS</sequence>
<name>A0ABP6MFX3_9ACTN</name>
<keyword evidence="1" id="KW-0732">Signal</keyword>
<evidence type="ECO:0008006" key="4">
    <source>
        <dbReference type="Google" id="ProtNLM"/>
    </source>
</evidence>